<proteinExistence type="predicted"/>
<sequence>MNNAPSVYENSTKKHTIFVSGLPDGVNEQQLLDVFVSFGDIIEVQLPKEPSKEGQPTRHRGFAFLTFTSGLDADDAIANYDLNYWPGTNGGRVLKVNLARNTKTSQAPGARGDRAVWSSEQWLKEHALPISQSGGLGDARLEDVSKPVEEEVELEQ</sequence>
<feature type="compositionally biased region" description="Basic and acidic residues" evidence="2">
    <location>
        <begin position="139"/>
        <end position="149"/>
    </location>
</feature>
<keyword evidence="4" id="KW-0413">Isomerase</keyword>
<dbReference type="PROSITE" id="PS50102">
    <property type="entry name" value="RRM"/>
    <property type="match status" value="1"/>
</dbReference>
<keyword evidence="1" id="KW-0694">RNA-binding</keyword>
<feature type="domain" description="RRM" evidence="3">
    <location>
        <begin position="15"/>
        <end position="101"/>
    </location>
</feature>
<evidence type="ECO:0000256" key="2">
    <source>
        <dbReference type="SAM" id="MobiDB-lite"/>
    </source>
</evidence>
<dbReference type="Pfam" id="PF00076">
    <property type="entry name" value="RRM_1"/>
    <property type="match status" value="1"/>
</dbReference>
<dbReference type="GO" id="GO:0016853">
    <property type="term" value="F:isomerase activity"/>
    <property type="evidence" value="ECO:0007669"/>
    <property type="project" value="UniProtKB-KW"/>
</dbReference>
<protein>
    <submittedName>
        <fullName evidence="4">Cyclophilin-type peptidyl-prolyl cis-trans isomerase</fullName>
    </submittedName>
</protein>
<dbReference type="SUPFAM" id="SSF54928">
    <property type="entry name" value="RNA-binding domain, RBD"/>
    <property type="match status" value="1"/>
</dbReference>
<evidence type="ECO:0000259" key="3">
    <source>
        <dbReference type="PROSITE" id="PS50102"/>
    </source>
</evidence>
<name>A0A0F7SMP0_PHARH</name>
<dbReference type="Gene3D" id="3.30.70.330">
    <property type="match status" value="1"/>
</dbReference>
<feature type="region of interest" description="Disordered" evidence="2">
    <location>
        <begin position="131"/>
        <end position="156"/>
    </location>
</feature>
<dbReference type="EMBL" id="LN483345">
    <property type="protein sequence ID" value="CDZ98709.1"/>
    <property type="molecule type" value="Genomic_DNA"/>
</dbReference>
<dbReference type="PANTHER" id="PTHR48037:SF1">
    <property type="entry name" value="RRM DOMAIN-CONTAINING PROTEIN"/>
    <property type="match status" value="1"/>
</dbReference>
<dbReference type="GO" id="GO:0003723">
    <property type="term" value="F:RNA binding"/>
    <property type="evidence" value="ECO:0007669"/>
    <property type="project" value="UniProtKB-UniRule"/>
</dbReference>
<organism evidence="4">
    <name type="scientific">Phaffia rhodozyma</name>
    <name type="common">Yeast</name>
    <name type="synonym">Xanthophyllomyces dendrorhous</name>
    <dbReference type="NCBI Taxonomy" id="264483"/>
    <lineage>
        <taxon>Eukaryota</taxon>
        <taxon>Fungi</taxon>
        <taxon>Dikarya</taxon>
        <taxon>Basidiomycota</taxon>
        <taxon>Agaricomycotina</taxon>
        <taxon>Tremellomycetes</taxon>
        <taxon>Cystofilobasidiales</taxon>
        <taxon>Mrakiaceae</taxon>
        <taxon>Phaffia</taxon>
    </lineage>
</organism>
<dbReference type="SMART" id="SM00360">
    <property type="entry name" value="RRM"/>
    <property type="match status" value="1"/>
</dbReference>
<reference evidence="4" key="1">
    <citation type="submission" date="2014-08" db="EMBL/GenBank/DDBJ databases">
        <authorList>
            <person name="Sharma Rahul"/>
            <person name="Thines Marco"/>
        </authorList>
    </citation>
    <scope>NUCLEOTIDE SEQUENCE</scope>
</reference>
<evidence type="ECO:0000256" key="1">
    <source>
        <dbReference type="PROSITE-ProRule" id="PRU00176"/>
    </source>
</evidence>
<dbReference type="InterPro" id="IPR012677">
    <property type="entry name" value="Nucleotide-bd_a/b_plait_sf"/>
</dbReference>
<dbReference type="InterPro" id="IPR000504">
    <property type="entry name" value="RRM_dom"/>
</dbReference>
<dbReference type="AlphaFoldDB" id="A0A0F7SMP0"/>
<dbReference type="InterPro" id="IPR035979">
    <property type="entry name" value="RBD_domain_sf"/>
</dbReference>
<dbReference type="PANTHER" id="PTHR48037">
    <property type="entry name" value="ATPASE E1"/>
    <property type="match status" value="1"/>
</dbReference>
<accession>A0A0F7SMP0</accession>
<evidence type="ECO:0000313" key="4">
    <source>
        <dbReference type="EMBL" id="CDZ98709.1"/>
    </source>
</evidence>